<accession>K1VYL0</accession>
<keyword evidence="3" id="KW-1185">Reference proteome</keyword>
<dbReference type="EMBL" id="AMBO01000005">
    <property type="protein sequence ID" value="EKD05686.1"/>
    <property type="molecule type" value="Genomic_DNA"/>
</dbReference>
<organism evidence="2 3">
    <name type="scientific">Trichosporon asahii var. asahii (strain CBS 8904)</name>
    <name type="common">Yeast</name>
    <dbReference type="NCBI Taxonomy" id="1220162"/>
    <lineage>
        <taxon>Eukaryota</taxon>
        <taxon>Fungi</taxon>
        <taxon>Dikarya</taxon>
        <taxon>Basidiomycota</taxon>
        <taxon>Agaricomycotina</taxon>
        <taxon>Tremellomycetes</taxon>
        <taxon>Trichosporonales</taxon>
        <taxon>Trichosporonaceae</taxon>
        <taxon>Trichosporon</taxon>
    </lineage>
</organism>
<comment type="caution">
    <text evidence="2">The sequence shown here is derived from an EMBL/GenBank/DDBJ whole genome shotgun (WGS) entry which is preliminary data.</text>
</comment>
<evidence type="ECO:0000313" key="2">
    <source>
        <dbReference type="EMBL" id="EKD05686.1"/>
    </source>
</evidence>
<dbReference type="AlphaFoldDB" id="K1VYL0"/>
<dbReference type="Gene3D" id="3.60.130.30">
    <property type="match status" value="1"/>
</dbReference>
<name>K1VYL0_TRIAC</name>
<feature type="region of interest" description="Disordered" evidence="1">
    <location>
        <begin position="1"/>
        <end position="25"/>
    </location>
</feature>
<dbReference type="eggNOG" id="ENOG502RBFY">
    <property type="taxonomic scope" value="Eukaryota"/>
</dbReference>
<evidence type="ECO:0000313" key="3">
    <source>
        <dbReference type="Proteomes" id="UP000006757"/>
    </source>
</evidence>
<evidence type="ECO:0000256" key="1">
    <source>
        <dbReference type="SAM" id="MobiDB-lite"/>
    </source>
</evidence>
<dbReference type="Proteomes" id="UP000006757">
    <property type="component" value="Unassembled WGS sequence"/>
</dbReference>
<protein>
    <submittedName>
        <fullName evidence="2">Uncharacterized protein</fullName>
    </submittedName>
</protein>
<dbReference type="InParanoid" id="K1VYL0"/>
<proteinExistence type="predicted"/>
<reference evidence="2 3" key="1">
    <citation type="journal article" date="2012" name="Eukaryot. Cell">
        <title>Genome sequence of the Trichosporon asahii environmental strain CBS 8904.</title>
        <authorList>
            <person name="Yang R.Y."/>
            <person name="Li H.T."/>
            <person name="Zhu H."/>
            <person name="Zhou G.P."/>
            <person name="Wang M."/>
            <person name="Wang L."/>
        </authorList>
    </citation>
    <scope>NUCLEOTIDE SEQUENCE [LARGE SCALE GENOMIC DNA]</scope>
    <source>
        <strain evidence="2 3">CBS 8904</strain>
    </source>
</reference>
<gene>
    <name evidence="2" type="ORF">A1Q2_00010</name>
</gene>
<feature type="compositionally biased region" description="Basic and acidic residues" evidence="1">
    <location>
        <begin position="10"/>
        <end position="21"/>
    </location>
</feature>
<dbReference type="HOGENOM" id="CLU_829432_0_0_1"/>
<sequence length="385" mass="44162">MPRYNKKQKDRSAQRRQDPDYKPPIISVKNENVHHFYPTTPIGWQQRFLHSHREKRHIRQLVEEMAENPPVIHKLPETGTVLIHNPHRQDGLPLYWGIRLDKTTVGPAERSKIYQAFVEMENPDNHVTWEVEKERKEAELKAENDQGMSPRDRWLRAKLRRLLHLMCWDRRGNGPRVSASTCQKHKNPVILEKAQKSVLNFLGTVDAVLSGRPRRQFQKYDPEAAKTTAAVTSEKLYELYEFNEQWAAEAEARTGGTPLRGGLMGTTMAVGRGSSPGLHLDRRDFNSHSYSLVFCVSEGPEGWDKEGECTGDLEVPQLGCRVPIRPGQVFLFLSAVLAHRSVDDMDLETRYRRVFVTLFSDQELGEAVEGEWVDGVRPAPPVYPK</sequence>